<name>A0AA36MZU7_9DINO</name>
<dbReference type="Gene3D" id="2.170.270.10">
    <property type="entry name" value="SET domain"/>
    <property type="match status" value="1"/>
</dbReference>
<protein>
    <recommendedName>
        <fullName evidence="1">SET domain-containing protein</fullName>
    </recommendedName>
</protein>
<dbReference type="InterPro" id="IPR053185">
    <property type="entry name" value="SET_domain_protein"/>
</dbReference>
<dbReference type="SUPFAM" id="SSF82199">
    <property type="entry name" value="SET domain"/>
    <property type="match status" value="1"/>
</dbReference>
<gene>
    <name evidence="2" type="ORF">EVOR1521_LOCUS17865</name>
</gene>
<sequence length="267" mass="30612">MEAEGKGLGAFAAANLEPGDRVLAERPLLRFEDSDAGLRTELACERLPPSQREEVLSLEDSWSLDAKTFRGILETNGIDCELPIGESPKVLCLKLSRFNHSCNPNCDYSWNQQNGRMEVYAQTAITVGEELCIPYIDLREPWELRQQLLRENWRFSCRCEVCACKDSAESDRRRVRLGELSALIYRKRRSRSQLSIAKKLLKLYQEENLYAHSYRLEACKFGYAASLDLEEADAPRFARLGLRCAMRCHGPDHEETQEWLKASSLWS</sequence>
<dbReference type="PANTHER" id="PTHR47332:SF4">
    <property type="entry name" value="SET DOMAIN-CONTAINING PROTEIN 5"/>
    <property type="match status" value="1"/>
</dbReference>
<evidence type="ECO:0000259" key="1">
    <source>
        <dbReference type="PROSITE" id="PS50280"/>
    </source>
</evidence>
<keyword evidence="3" id="KW-1185">Reference proteome</keyword>
<feature type="domain" description="SET" evidence="1">
    <location>
        <begin position="1"/>
        <end position="136"/>
    </location>
</feature>
<dbReference type="AlphaFoldDB" id="A0AA36MZU7"/>
<dbReference type="SMART" id="SM00317">
    <property type="entry name" value="SET"/>
    <property type="match status" value="1"/>
</dbReference>
<comment type="caution">
    <text evidence="2">The sequence shown here is derived from an EMBL/GenBank/DDBJ whole genome shotgun (WGS) entry which is preliminary data.</text>
</comment>
<evidence type="ECO:0000313" key="2">
    <source>
        <dbReference type="EMBL" id="CAJ1392875.1"/>
    </source>
</evidence>
<reference evidence="2" key="1">
    <citation type="submission" date="2023-08" db="EMBL/GenBank/DDBJ databases">
        <authorList>
            <person name="Chen Y."/>
            <person name="Shah S."/>
            <person name="Dougan E. K."/>
            <person name="Thang M."/>
            <person name="Chan C."/>
        </authorList>
    </citation>
    <scope>NUCLEOTIDE SEQUENCE</scope>
</reference>
<proteinExistence type="predicted"/>
<dbReference type="Proteomes" id="UP001178507">
    <property type="component" value="Unassembled WGS sequence"/>
</dbReference>
<dbReference type="Pfam" id="PF00856">
    <property type="entry name" value="SET"/>
    <property type="match status" value="1"/>
</dbReference>
<dbReference type="CDD" id="cd20071">
    <property type="entry name" value="SET_SMYD"/>
    <property type="match status" value="1"/>
</dbReference>
<evidence type="ECO:0000313" key="3">
    <source>
        <dbReference type="Proteomes" id="UP001178507"/>
    </source>
</evidence>
<dbReference type="InterPro" id="IPR046341">
    <property type="entry name" value="SET_dom_sf"/>
</dbReference>
<dbReference type="PANTHER" id="PTHR47332">
    <property type="entry name" value="SET DOMAIN-CONTAINING PROTEIN 5"/>
    <property type="match status" value="1"/>
</dbReference>
<organism evidence="2 3">
    <name type="scientific">Effrenium voratum</name>
    <dbReference type="NCBI Taxonomy" id="2562239"/>
    <lineage>
        <taxon>Eukaryota</taxon>
        <taxon>Sar</taxon>
        <taxon>Alveolata</taxon>
        <taxon>Dinophyceae</taxon>
        <taxon>Suessiales</taxon>
        <taxon>Symbiodiniaceae</taxon>
        <taxon>Effrenium</taxon>
    </lineage>
</organism>
<accession>A0AA36MZU7</accession>
<dbReference type="EMBL" id="CAUJNA010002435">
    <property type="protein sequence ID" value="CAJ1392875.1"/>
    <property type="molecule type" value="Genomic_DNA"/>
</dbReference>
<dbReference type="PROSITE" id="PS50280">
    <property type="entry name" value="SET"/>
    <property type="match status" value="1"/>
</dbReference>
<dbReference type="InterPro" id="IPR001214">
    <property type="entry name" value="SET_dom"/>
</dbReference>